<comment type="caution">
    <text evidence="1">The sequence shown here is derived from an EMBL/GenBank/DDBJ whole genome shotgun (WGS) entry which is preliminary data.</text>
</comment>
<keyword evidence="2" id="KW-1185">Reference proteome</keyword>
<dbReference type="AlphaFoldDB" id="A0A2C5Y8L6"/>
<accession>A0A2C5Y8L6</accession>
<evidence type="ECO:0000313" key="1">
    <source>
        <dbReference type="EMBL" id="PHH74408.1"/>
    </source>
</evidence>
<dbReference type="OrthoDB" id="9984533at2759"/>
<proteinExistence type="predicted"/>
<organism evidence="1 2">
    <name type="scientific">Ophiocordyceps camponoti-rufipedis</name>
    <dbReference type="NCBI Taxonomy" id="2004952"/>
    <lineage>
        <taxon>Eukaryota</taxon>
        <taxon>Fungi</taxon>
        <taxon>Dikarya</taxon>
        <taxon>Ascomycota</taxon>
        <taxon>Pezizomycotina</taxon>
        <taxon>Sordariomycetes</taxon>
        <taxon>Hypocreomycetidae</taxon>
        <taxon>Hypocreales</taxon>
        <taxon>Ophiocordycipitaceae</taxon>
        <taxon>Ophiocordyceps</taxon>
    </lineage>
</organism>
<evidence type="ECO:0000313" key="2">
    <source>
        <dbReference type="Proteomes" id="UP000226431"/>
    </source>
</evidence>
<protein>
    <submittedName>
        <fullName evidence="1">Uncharacterized protein</fullName>
    </submittedName>
</protein>
<name>A0A2C5Y8L6_9HYPO</name>
<dbReference type="EMBL" id="NJES01000276">
    <property type="protein sequence ID" value="PHH74408.1"/>
    <property type="molecule type" value="Genomic_DNA"/>
</dbReference>
<gene>
    <name evidence="1" type="ORF">CDD80_3103</name>
</gene>
<sequence>MRIFWTLSGRVSGIGILKGGRSEFQDFHFHEEFLNPNDEIISRLSDIVTISSNDWVTGLVIYTHTYTLDTESG</sequence>
<reference evidence="1 2" key="1">
    <citation type="submission" date="2017-06" db="EMBL/GenBank/DDBJ databases">
        <title>Ant-infecting Ophiocordyceps genomes reveal a high diversity of potential behavioral manipulation genes and a possible major role for enterotoxins.</title>
        <authorList>
            <person name="De Bekker C."/>
            <person name="Evans H.C."/>
            <person name="Brachmann A."/>
            <person name="Hughes D.P."/>
        </authorList>
    </citation>
    <scope>NUCLEOTIDE SEQUENCE [LARGE SCALE GENOMIC DNA]</scope>
    <source>
        <strain evidence="1 2">Map16</strain>
    </source>
</reference>
<dbReference type="Proteomes" id="UP000226431">
    <property type="component" value="Unassembled WGS sequence"/>
</dbReference>